<dbReference type="InterPro" id="IPR056884">
    <property type="entry name" value="NPHP3-like_N"/>
</dbReference>
<accession>A0A1V6U823</accession>
<feature type="domain" description="Nephrocystin 3-like N-terminal" evidence="2">
    <location>
        <begin position="11"/>
        <end position="64"/>
    </location>
</feature>
<dbReference type="Pfam" id="PF24883">
    <property type="entry name" value="NPHP3_N"/>
    <property type="match status" value="1"/>
</dbReference>
<name>A0A1V6U823_9EURO</name>
<comment type="caution">
    <text evidence="3">The sequence shown here is derived from an EMBL/GenBank/DDBJ whole genome shotgun (WGS) entry which is preliminary data.</text>
</comment>
<proteinExistence type="predicted"/>
<evidence type="ECO:0000256" key="1">
    <source>
        <dbReference type="ARBA" id="ARBA00022737"/>
    </source>
</evidence>
<gene>
    <name evidence="3" type="ORF">PENCOP_c017G01681</name>
</gene>
<keyword evidence="4" id="KW-1185">Reference proteome</keyword>
<protein>
    <recommendedName>
        <fullName evidence="2">Nephrocystin 3-like N-terminal domain-containing protein</fullName>
    </recommendedName>
</protein>
<keyword evidence="1" id="KW-0677">Repeat</keyword>
<organism evidence="3 4">
    <name type="scientific">Penicillium coprophilum</name>
    <dbReference type="NCBI Taxonomy" id="36646"/>
    <lineage>
        <taxon>Eukaryota</taxon>
        <taxon>Fungi</taxon>
        <taxon>Dikarya</taxon>
        <taxon>Ascomycota</taxon>
        <taxon>Pezizomycotina</taxon>
        <taxon>Eurotiomycetes</taxon>
        <taxon>Eurotiomycetidae</taxon>
        <taxon>Eurotiales</taxon>
        <taxon>Aspergillaceae</taxon>
        <taxon>Penicillium</taxon>
    </lineage>
</organism>
<reference evidence="4" key="1">
    <citation type="journal article" date="2017" name="Nat. Microbiol.">
        <title>Global analysis of biosynthetic gene clusters reveals vast potential of secondary metabolite production in Penicillium species.</title>
        <authorList>
            <person name="Nielsen J.C."/>
            <person name="Grijseels S."/>
            <person name="Prigent S."/>
            <person name="Ji B."/>
            <person name="Dainat J."/>
            <person name="Nielsen K.F."/>
            <person name="Frisvad J.C."/>
            <person name="Workman M."/>
            <person name="Nielsen J."/>
        </authorList>
    </citation>
    <scope>NUCLEOTIDE SEQUENCE [LARGE SCALE GENOMIC DNA]</scope>
    <source>
        <strain evidence="4">IBT 31321</strain>
    </source>
</reference>
<dbReference type="Proteomes" id="UP000191500">
    <property type="component" value="Unassembled WGS sequence"/>
</dbReference>
<dbReference type="EMBL" id="MDDG01000017">
    <property type="protein sequence ID" value="OQE34530.1"/>
    <property type="molecule type" value="Genomic_DNA"/>
</dbReference>
<evidence type="ECO:0000313" key="3">
    <source>
        <dbReference type="EMBL" id="OQE34530.1"/>
    </source>
</evidence>
<evidence type="ECO:0000259" key="2">
    <source>
        <dbReference type="Pfam" id="PF24883"/>
    </source>
</evidence>
<dbReference type="AlphaFoldDB" id="A0A1V6U823"/>
<evidence type="ECO:0000313" key="4">
    <source>
        <dbReference type="Proteomes" id="UP000191500"/>
    </source>
</evidence>
<sequence>MLRRLLLAESSLLSDSVLAHSDSEEVICVLDALDECQEEERKQLVEAIKALYLSKKSNHKLKVLDK</sequence>